<evidence type="ECO:0000259" key="1">
    <source>
        <dbReference type="Pfam" id="PF00583"/>
    </source>
</evidence>
<reference evidence="2 3" key="1">
    <citation type="submission" date="2016-11" db="EMBL/GenBank/DDBJ databases">
        <title>Draft Genome Assembly of Colletotrichum chlorophyti a pathogen of herbaceous plants.</title>
        <authorList>
            <person name="Gan P."/>
            <person name="Narusaka M."/>
            <person name="Tsushima A."/>
            <person name="Narusaka Y."/>
            <person name="Takano Y."/>
            <person name="Shirasu K."/>
        </authorList>
    </citation>
    <scope>NUCLEOTIDE SEQUENCE [LARGE SCALE GENOMIC DNA]</scope>
    <source>
        <strain evidence="2 3">NTL11</strain>
    </source>
</reference>
<sequence>MSRTKVDLIPWDPDSPKHATRMVEQRIACGWHEDRIPSWQEYQRSGEKCIYWIERESLADTAKSINATPRTPTGAFFDPVGHISLDGKNPQAAHLKLPIPSEHVYWIKSLYVSTALQSSGIGRAAMDLVEDMATKPPLSAKTLMLDTISKEDQLDPVSSKVANGKLPPMPTHAWYERRGYKHIWTEPNMYGFPETDEDGNKIVRRTVILRRDLF</sequence>
<proteinExistence type="predicted"/>
<dbReference type="Pfam" id="PF00583">
    <property type="entry name" value="Acetyltransf_1"/>
    <property type="match status" value="1"/>
</dbReference>
<evidence type="ECO:0000313" key="3">
    <source>
        <dbReference type="Proteomes" id="UP000186583"/>
    </source>
</evidence>
<dbReference type="EMBL" id="MPGH01000132">
    <property type="protein sequence ID" value="OLN86182.1"/>
    <property type="molecule type" value="Genomic_DNA"/>
</dbReference>
<dbReference type="InterPro" id="IPR016181">
    <property type="entry name" value="Acyl_CoA_acyltransferase"/>
</dbReference>
<dbReference type="CDD" id="cd04301">
    <property type="entry name" value="NAT_SF"/>
    <property type="match status" value="1"/>
</dbReference>
<protein>
    <recommendedName>
        <fullName evidence="1">N-acetyltransferase domain-containing protein</fullName>
    </recommendedName>
</protein>
<accession>A0A1Q8RPE9</accession>
<dbReference type="SUPFAM" id="SSF55729">
    <property type="entry name" value="Acyl-CoA N-acyltransferases (Nat)"/>
    <property type="match status" value="1"/>
</dbReference>
<name>A0A1Q8RPE9_9PEZI</name>
<feature type="domain" description="N-acetyltransferase" evidence="1">
    <location>
        <begin position="65"/>
        <end position="147"/>
    </location>
</feature>
<dbReference type="OrthoDB" id="2326446at2759"/>
<evidence type="ECO:0000313" key="2">
    <source>
        <dbReference type="EMBL" id="OLN86182.1"/>
    </source>
</evidence>
<dbReference type="GO" id="GO:0016747">
    <property type="term" value="F:acyltransferase activity, transferring groups other than amino-acyl groups"/>
    <property type="evidence" value="ECO:0007669"/>
    <property type="project" value="InterPro"/>
</dbReference>
<keyword evidence="3" id="KW-1185">Reference proteome</keyword>
<dbReference type="STRING" id="708187.A0A1Q8RPE9"/>
<organism evidence="2 3">
    <name type="scientific">Colletotrichum chlorophyti</name>
    <dbReference type="NCBI Taxonomy" id="708187"/>
    <lineage>
        <taxon>Eukaryota</taxon>
        <taxon>Fungi</taxon>
        <taxon>Dikarya</taxon>
        <taxon>Ascomycota</taxon>
        <taxon>Pezizomycotina</taxon>
        <taxon>Sordariomycetes</taxon>
        <taxon>Hypocreomycetidae</taxon>
        <taxon>Glomerellales</taxon>
        <taxon>Glomerellaceae</taxon>
        <taxon>Colletotrichum</taxon>
    </lineage>
</organism>
<comment type="caution">
    <text evidence="2">The sequence shown here is derived from an EMBL/GenBank/DDBJ whole genome shotgun (WGS) entry which is preliminary data.</text>
</comment>
<dbReference type="Gene3D" id="3.40.630.30">
    <property type="match status" value="1"/>
</dbReference>
<dbReference type="InterPro" id="IPR000182">
    <property type="entry name" value="GNAT_dom"/>
</dbReference>
<dbReference type="Proteomes" id="UP000186583">
    <property type="component" value="Unassembled WGS sequence"/>
</dbReference>
<dbReference type="AlphaFoldDB" id="A0A1Q8RPE9"/>
<gene>
    <name evidence="2" type="ORF">CCHL11_04153</name>
</gene>